<proteinExistence type="predicted"/>
<organism evidence="1 2">
    <name type="scientific">Entomophthora muscae</name>
    <dbReference type="NCBI Taxonomy" id="34485"/>
    <lineage>
        <taxon>Eukaryota</taxon>
        <taxon>Fungi</taxon>
        <taxon>Fungi incertae sedis</taxon>
        <taxon>Zoopagomycota</taxon>
        <taxon>Entomophthoromycotina</taxon>
        <taxon>Entomophthoromycetes</taxon>
        <taxon>Entomophthorales</taxon>
        <taxon>Entomophthoraceae</taxon>
        <taxon>Entomophthora</taxon>
    </lineage>
</organism>
<evidence type="ECO:0000313" key="2">
    <source>
        <dbReference type="Proteomes" id="UP001165960"/>
    </source>
</evidence>
<comment type="caution">
    <text evidence="1">The sequence shown here is derived from an EMBL/GenBank/DDBJ whole genome shotgun (WGS) entry which is preliminary data.</text>
</comment>
<protein>
    <submittedName>
        <fullName evidence="1">Uncharacterized protein</fullName>
    </submittedName>
</protein>
<dbReference type="Proteomes" id="UP001165960">
    <property type="component" value="Unassembled WGS sequence"/>
</dbReference>
<dbReference type="EMBL" id="QTSX02006523">
    <property type="protein sequence ID" value="KAJ9053404.1"/>
    <property type="molecule type" value="Genomic_DNA"/>
</dbReference>
<accession>A0ACC2RTL4</accession>
<name>A0ACC2RTL4_9FUNG</name>
<reference evidence="1" key="1">
    <citation type="submission" date="2022-04" db="EMBL/GenBank/DDBJ databases">
        <title>Genome of the entomopathogenic fungus Entomophthora muscae.</title>
        <authorList>
            <person name="Elya C."/>
            <person name="Lovett B.R."/>
            <person name="Lee E."/>
            <person name="Macias A.M."/>
            <person name="Hajek A.E."/>
            <person name="De Bivort B.L."/>
            <person name="Kasson M.T."/>
            <person name="De Fine Licht H.H."/>
            <person name="Stajich J.E."/>
        </authorList>
    </citation>
    <scope>NUCLEOTIDE SEQUENCE</scope>
    <source>
        <strain evidence="1">Berkeley</strain>
    </source>
</reference>
<keyword evidence="2" id="KW-1185">Reference proteome</keyword>
<sequence>MDWLVLDLSQEASEILGGVQQNYERTSWFSKKRQTYPRLKGGKIASIAFDSTFVPIKLLIPLNTHKILSQSATAAGLDGSFLMF</sequence>
<gene>
    <name evidence="1" type="ORF">DSO57_1024580</name>
</gene>
<evidence type="ECO:0000313" key="1">
    <source>
        <dbReference type="EMBL" id="KAJ9053404.1"/>
    </source>
</evidence>